<dbReference type="PANTHER" id="PTHR12843:SF5">
    <property type="entry name" value="EEF1A LYSINE METHYLTRANSFERASE 2"/>
    <property type="match status" value="1"/>
</dbReference>
<evidence type="ECO:0000313" key="2">
    <source>
        <dbReference type="EMBL" id="GAA4895038.1"/>
    </source>
</evidence>
<protein>
    <submittedName>
        <fullName evidence="2">Class I SAM-dependent methyltransferase</fullName>
    </submittedName>
</protein>
<dbReference type="GO" id="GO:0008168">
    <property type="term" value="F:methyltransferase activity"/>
    <property type="evidence" value="ECO:0007669"/>
    <property type="project" value="UniProtKB-KW"/>
</dbReference>
<dbReference type="EMBL" id="BAABHQ010000027">
    <property type="protein sequence ID" value="GAA4895038.1"/>
    <property type="molecule type" value="Genomic_DNA"/>
</dbReference>
<name>A0ABP9FCY6_9PSEU</name>
<reference evidence="3" key="1">
    <citation type="journal article" date="2019" name="Int. J. Syst. Evol. Microbiol.">
        <title>The Global Catalogue of Microorganisms (GCM) 10K type strain sequencing project: providing services to taxonomists for standard genome sequencing and annotation.</title>
        <authorList>
            <consortium name="The Broad Institute Genomics Platform"/>
            <consortium name="The Broad Institute Genome Sequencing Center for Infectious Disease"/>
            <person name="Wu L."/>
            <person name="Ma J."/>
        </authorList>
    </citation>
    <scope>NUCLEOTIDE SEQUENCE [LARGE SCALE GENOMIC DNA]</scope>
    <source>
        <strain evidence="3">JCM 17983</strain>
    </source>
</reference>
<accession>A0ABP9FCY6</accession>
<feature type="domain" description="Methyltransferase" evidence="1">
    <location>
        <begin position="50"/>
        <end position="147"/>
    </location>
</feature>
<dbReference type="Proteomes" id="UP001500457">
    <property type="component" value="Unassembled WGS sequence"/>
</dbReference>
<evidence type="ECO:0000259" key="1">
    <source>
        <dbReference type="Pfam" id="PF13649"/>
    </source>
</evidence>
<dbReference type="Gene3D" id="3.40.50.150">
    <property type="entry name" value="Vaccinia Virus protein VP39"/>
    <property type="match status" value="1"/>
</dbReference>
<dbReference type="RefSeq" id="WP_274233359.1">
    <property type="nucleotide sequence ID" value="NZ_BAABHQ010000027.1"/>
</dbReference>
<dbReference type="SUPFAM" id="SSF53335">
    <property type="entry name" value="S-adenosyl-L-methionine-dependent methyltransferases"/>
    <property type="match status" value="1"/>
</dbReference>
<keyword evidence="2" id="KW-0489">Methyltransferase</keyword>
<sequence>MSTDLPPVRAEHWETIYRERSSDELSWSQSEPATSLQLIDEIGLDTEKAVVDVGAGESALVDALLARGHRRVTVLDLSLQALARARARLDGAPGAAAVEWVVHDVLTWTPGTTFGLWHDRAVFHFLTEPADRRAYVDTAARAVAPEGFLIVATFSLDGPEKCSGLPVQRYDAAALAEQFAPSFTPVTAHTQTHRTPWDAVQPFTWLALRRRSER</sequence>
<gene>
    <name evidence="2" type="ORF">GCM10023203_56610</name>
</gene>
<keyword evidence="3" id="KW-1185">Reference proteome</keyword>
<dbReference type="InterPro" id="IPR029063">
    <property type="entry name" value="SAM-dependent_MTases_sf"/>
</dbReference>
<evidence type="ECO:0000313" key="3">
    <source>
        <dbReference type="Proteomes" id="UP001500457"/>
    </source>
</evidence>
<dbReference type="GO" id="GO:0032259">
    <property type="term" value="P:methylation"/>
    <property type="evidence" value="ECO:0007669"/>
    <property type="project" value="UniProtKB-KW"/>
</dbReference>
<organism evidence="2 3">
    <name type="scientific">Actinomycetospora straminea</name>
    <dbReference type="NCBI Taxonomy" id="663607"/>
    <lineage>
        <taxon>Bacteria</taxon>
        <taxon>Bacillati</taxon>
        <taxon>Actinomycetota</taxon>
        <taxon>Actinomycetes</taxon>
        <taxon>Pseudonocardiales</taxon>
        <taxon>Pseudonocardiaceae</taxon>
        <taxon>Actinomycetospora</taxon>
    </lineage>
</organism>
<dbReference type="InterPro" id="IPR041698">
    <property type="entry name" value="Methyltransf_25"/>
</dbReference>
<comment type="caution">
    <text evidence="2">The sequence shown here is derived from an EMBL/GenBank/DDBJ whole genome shotgun (WGS) entry which is preliminary data.</text>
</comment>
<proteinExistence type="predicted"/>
<dbReference type="CDD" id="cd02440">
    <property type="entry name" value="AdoMet_MTases"/>
    <property type="match status" value="1"/>
</dbReference>
<dbReference type="PANTHER" id="PTHR12843">
    <property type="entry name" value="PROTEIN-LYSINE N-METHYLTRANSFERASE METTL10"/>
    <property type="match status" value="1"/>
</dbReference>
<dbReference type="Pfam" id="PF13649">
    <property type="entry name" value="Methyltransf_25"/>
    <property type="match status" value="1"/>
</dbReference>
<keyword evidence="2" id="KW-0808">Transferase</keyword>